<feature type="domain" description="HTH merR-type" evidence="5">
    <location>
        <begin position="6"/>
        <end position="76"/>
    </location>
</feature>
<protein>
    <submittedName>
        <fullName evidence="6">Transcriptional regulator</fullName>
    </submittedName>
</protein>
<dbReference type="InterPro" id="IPR047057">
    <property type="entry name" value="MerR_fam"/>
</dbReference>
<evidence type="ECO:0000313" key="6">
    <source>
        <dbReference type="EMBL" id="PCS05417.1"/>
    </source>
</evidence>
<keyword evidence="4" id="KW-0804">Transcription</keyword>
<dbReference type="SUPFAM" id="SSF46955">
    <property type="entry name" value="Putative DNA-binding domain"/>
    <property type="match status" value="1"/>
</dbReference>
<name>A0A2A5RVY9_9LACT</name>
<evidence type="ECO:0000256" key="3">
    <source>
        <dbReference type="ARBA" id="ARBA00023125"/>
    </source>
</evidence>
<dbReference type="PANTHER" id="PTHR30204">
    <property type="entry name" value="REDOX-CYCLING DRUG-SENSING TRANSCRIPTIONAL ACTIVATOR SOXR"/>
    <property type="match status" value="1"/>
</dbReference>
<gene>
    <name evidence="6" type="ORF">RU86_GL000796</name>
</gene>
<dbReference type="SMART" id="SM00422">
    <property type="entry name" value="HTH_MERR"/>
    <property type="match status" value="1"/>
</dbReference>
<keyword evidence="2" id="KW-0805">Transcription regulation</keyword>
<evidence type="ECO:0000259" key="5">
    <source>
        <dbReference type="PROSITE" id="PS50937"/>
    </source>
</evidence>
<reference evidence="6 7" key="1">
    <citation type="submission" date="2014-12" db="EMBL/GenBank/DDBJ databases">
        <title>Draft genome sequences of 10 type strains of Lactococcus.</title>
        <authorList>
            <person name="Sun Z."/>
            <person name="Zhong Z."/>
            <person name="Liu W."/>
            <person name="Zhang W."/>
            <person name="Zhang H."/>
        </authorList>
    </citation>
    <scope>NUCLEOTIDE SEQUENCE [LARGE SCALE GENOMIC DNA]</scope>
    <source>
        <strain evidence="6 7">DSM 6634</strain>
    </source>
</reference>
<evidence type="ECO:0000256" key="1">
    <source>
        <dbReference type="ARBA" id="ARBA00022491"/>
    </source>
</evidence>
<dbReference type="InterPro" id="IPR009061">
    <property type="entry name" value="DNA-bd_dom_put_sf"/>
</dbReference>
<dbReference type="Gene3D" id="1.10.1660.10">
    <property type="match status" value="1"/>
</dbReference>
<dbReference type="InterPro" id="IPR000551">
    <property type="entry name" value="MerR-type_HTH_dom"/>
</dbReference>
<comment type="caution">
    <text evidence="6">The sequence shown here is derived from an EMBL/GenBank/DDBJ whole genome shotgun (WGS) entry which is preliminary data.</text>
</comment>
<evidence type="ECO:0000256" key="4">
    <source>
        <dbReference type="ARBA" id="ARBA00023163"/>
    </source>
</evidence>
<dbReference type="EMBL" id="JXJW01000017">
    <property type="protein sequence ID" value="PCS05417.1"/>
    <property type="molecule type" value="Genomic_DNA"/>
</dbReference>
<keyword evidence="1" id="KW-0678">Repressor</keyword>
<dbReference type="GO" id="GO:0003677">
    <property type="term" value="F:DNA binding"/>
    <property type="evidence" value="ECO:0007669"/>
    <property type="project" value="UniProtKB-KW"/>
</dbReference>
<keyword evidence="3" id="KW-0238">DNA-binding</keyword>
<accession>A0A2A5RVY9</accession>
<dbReference type="PANTHER" id="PTHR30204:SF69">
    <property type="entry name" value="MERR-FAMILY TRANSCRIPTIONAL REGULATOR"/>
    <property type="match status" value="1"/>
</dbReference>
<dbReference type="Pfam" id="PF00376">
    <property type="entry name" value="MerR"/>
    <property type="match status" value="1"/>
</dbReference>
<dbReference type="RefSeq" id="WP_096814974.1">
    <property type="nucleotide sequence ID" value="NZ_JXJW01000017.1"/>
</dbReference>
<evidence type="ECO:0000313" key="7">
    <source>
        <dbReference type="Proteomes" id="UP000218282"/>
    </source>
</evidence>
<dbReference type="AlphaFoldDB" id="A0A2A5RVY9"/>
<sequence>MNKNNLLTIGQLSKLSDTHIKAIRYYEKIGIFPASYVDPDNGYRYYSNAHVIYLQLIKLCVTYDISLKSFNSYWDGDDKIDLNAIIEQAKLHIDEKKQQLLRDENFLSELSSELALSQNLHTKIDALIETKHEDFLLIPFEGDIFSYHYYAEFHKALAIIDRHKTTYFNKVGCYYDIQPNQTKQYLALKIQAHTPDTGCLEVLHVNNKTAIIKHIRPDEVALELTELANISCKCLILETYESPYHVVNPHLELRLLLK</sequence>
<dbReference type="GO" id="GO:0003700">
    <property type="term" value="F:DNA-binding transcription factor activity"/>
    <property type="evidence" value="ECO:0007669"/>
    <property type="project" value="InterPro"/>
</dbReference>
<dbReference type="Proteomes" id="UP000218282">
    <property type="component" value="Unassembled WGS sequence"/>
</dbReference>
<dbReference type="PROSITE" id="PS50937">
    <property type="entry name" value="HTH_MERR_2"/>
    <property type="match status" value="1"/>
</dbReference>
<keyword evidence="7" id="KW-1185">Reference proteome</keyword>
<proteinExistence type="predicted"/>
<evidence type="ECO:0000256" key="2">
    <source>
        <dbReference type="ARBA" id="ARBA00023015"/>
    </source>
</evidence>
<organism evidence="6 7">
    <name type="scientific">Pseudolactococcus piscium</name>
    <dbReference type="NCBI Taxonomy" id="1364"/>
    <lineage>
        <taxon>Bacteria</taxon>
        <taxon>Bacillati</taxon>
        <taxon>Bacillota</taxon>
        <taxon>Bacilli</taxon>
        <taxon>Lactobacillales</taxon>
        <taxon>Streptococcaceae</taxon>
        <taxon>Pseudolactococcus</taxon>
    </lineage>
</organism>